<organism evidence="1 2">
    <name type="scientific">Macroventuria anomochaeta</name>
    <dbReference type="NCBI Taxonomy" id="301207"/>
    <lineage>
        <taxon>Eukaryota</taxon>
        <taxon>Fungi</taxon>
        <taxon>Dikarya</taxon>
        <taxon>Ascomycota</taxon>
        <taxon>Pezizomycotina</taxon>
        <taxon>Dothideomycetes</taxon>
        <taxon>Pleosporomycetidae</taxon>
        <taxon>Pleosporales</taxon>
        <taxon>Pleosporineae</taxon>
        <taxon>Didymellaceae</taxon>
        <taxon>Macroventuria</taxon>
    </lineage>
</organism>
<protein>
    <submittedName>
        <fullName evidence="1">Uncharacterized protein</fullName>
    </submittedName>
</protein>
<keyword evidence="2" id="KW-1185">Reference proteome</keyword>
<proteinExistence type="predicted"/>
<evidence type="ECO:0000313" key="2">
    <source>
        <dbReference type="Proteomes" id="UP000799754"/>
    </source>
</evidence>
<reference evidence="1" key="1">
    <citation type="journal article" date="2020" name="Stud. Mycol.">
        <title>101 Dothideomycetes genomes: a test case for predicting lifestyles and emergence of pathogens.</title>
        <authorList>
            <person name="Haridas S."/>
            <person name="Albert R."/>
            <person name="Binder M."/>
            <person name="Bloem J."/>
            <person name="Labutti K."/>
            <person name="Salamov A."/>
            <person name="Andreopoulos B."/>
            <person name="Baker S."/>
            <person name="Barry K."/>
            <person name="Bills G."/>
            <person name="Bluhm B."/>
            <person name="Cannon C."/>
            <person name="Castanera R."/>
            <person name="Culley D."/>
            <person name="Daum C."/>
            <person name="Ezra D."/>
            <person name="Gonzalez J."/>
            <person name="Henrissat B."/>
            <person name="Kuo A."/>
            <person name="Liang C."/>
            <person name="Lipzen A."/>
            <person name="Lutzoni F."/>
            <person name="Magnuson J."/>
            <person name="Mondo S."/>
            <person name="Nolan M."/>
            <person name="Ohm R."/>
            <person name="Pangilinan J."/>
            <person name="Park H.-J."/>
            <person name="Ramirez L."/>
            <person name="Alfaro M."/>
            <person name="Sun H."/>
            <person name="Tritt A."/>
            <person name="Yoshinaga Y."/>
            <person name="Zwiers L.-H."/>
            <person name="Turgeon B."/>
            <person name="Goodwin S."/>
            <person name="Spatafora J."/>
            <person name="Crous P."/>
            <person name="Grigoriev I."/>
        </authorList>
    </citation>
    <scope>NUCLEOTIDE SEQUENCE</scope>
    <source>
        <strain evidence="1">CBS 525.71</strain>
    </source>
</reference>
<gene>
    <name evidence="1" type="ORF">BU25DRAFT_92118</name>
</gene>
<comment type="caution">
    <text evidence="1">The sequence shown here is derived from an EMBL/GenBank/DDBJ whole genome shotgun (WGS) entry which is preliminary data.</text>
</comment>
<name>A0ACB6RZQ2_9PLEO</name>
<sequence>MAAMRVSALCSVPCASAYRTSTDLELYYTAVIVFPSIASNSWLPSLALRSTSASKHRSCLRATIEDTQHMLLLYGVSHVESLKLAGARQLQGLHRISRDFVFASFHARWRLTYCSICLAGCCDTSN</sequence>
<dbReference type="Proteomes" id="UP000799754">
    <property type="component" value="Unassembled WGS sequence"/>
</dbReference>
<evidence type="ECO:0000313" key="1">
    <source>
        <dbReference type="EMBL" id="KAF2626639.1"/>
    </source>
</evidence>
<accession>A0ACB6RZQ2</accession>
<dbReference type="EMBL" id="MU006720">
    <property type="protein sequence ID" value="KAF2626639.1"/>
    <property type="molecule type" value="Genomic_DNA"/>
</dbReference>